<dbReference type="InterPro" id="IPR011059">
    <property type="entry name" value="Metal-dep_hydrolase_composite"/>
</dbReference>
<feature type="binding site" evidence="6">
    <location>
        <position position="313"/>
    </location>
    <ligand>
        <name>substrate</name>
    </ligand>
</feature>
<dbReference type="EC" id="3.5.2.3" evidence="6"/>
<accession>A0ABQ1W7G0</accession>
<evidence type="ECO:0000259" key="7">
    <source>
        <dbReference type="Pfam" id="PF12890"/>
    </source>
</evidence>
<dbReference type="InterPro" id="IPR050138">
    <property type="entry name" value="DHOase/Allantoinase_Hydrolase"/>
</dbReference>
<comment type="similarity">
    <text evidence="2 6">Belongs to the metallo-dependent hydrolases superfamily. DHOase family. Class I DHOase subfamily.</text>
</comment>
<comment type="catalytic activity">
    <reaction evidence="6">
        <text>(S)-dihydroorotate + H2O = N-carbamoyl-L-aspartate + H(+)</text>
        <dbReference type="Rhea" id="RHEA:24296"/>
        <dbReference type="ChEBI" id="CHEBI:15377"/>
        <dbReference type="ChEBI" id="CHEBI:15378"/>
        <dbReference type="ChEBI" id="CHEBI:30864"/>
        <dbReference type="ChEBI" id="CHEBI:32814"/>
        <dbReference type="EC" id="3.5.2.3"/>
    </reaction>
</comment>
<dbReference type="SUPFAM" id="SSF51338">
    <property type="entry name" value="Composite domain of metallo-dependent hydrolases"/>
    <property type="match status" value="1"/>
</dbReference>
<organism evidence="8 9">
    <name type="scientific">Paenibacillus aceti</name>
    <dbReference type="NCBI Taxonomy" id="1820010"/>
    <lineage>
        <taxon>Bacteria</taxon>
        <taxon>Bacillati</taxon>
        <taxon>Bacillota</taxon>
        <taxon>Bacilli</taxon>
        <taxon>Bacillales</taxon>
        <taxon>Paenibacillaceae</taxon>
        <taxon>Paenibacillus</taxon>
    </lineage>
</organism>
<keyword evidence="9" id="KW-1185">Reference proteome</keyword>
<dbReference type="InterPro" id="IPR032466">
    <property type="entry name" value="Metal_Hydrolase"/>
</dbReference>
<dbReference type="CDD" id="cd01317">
    <property type="entry name" value="DHOase_IIa"/>
    <property type="match status" value="1"/>
</dbReference>
<feature type="binding site" evidence="6">
    <location>
        <begin position="327"/>
        <end position="328"/>
    </location>
    <ligand>
        <name>substrate</name>
    </ligand>
</feature>
<gene>
    <name evidence="6 8" type="primary">pyrC</name>
    <name evidence="8" type="ORF">GCM10010913_43140</name>
</gene>
<evidence type="ECO:0000256" key="2">
    <source>
        <dbReference type="ARBA" id="ARBA00010286"/>
    </source>
</evidence>
<feature type="binding site" evidence="6">
    <location>
        <position position="66"/>
    </location>
    <ligand>
        <name>Zn(2+)</name>
        <dbReference type="ChEBI" id="CHEBI:29105"/>
        <label>1</label>
    </ligand>
</feature>
<sequence>MQLIIRNAKVLNENGQLENKTIYVQNGVIDKMEDGADLDVDIAAGSKVIDAAGKLVTPGFIDMHVHLREPGFEHKETIETGSRSAAKGGFTTIACMPNTRPVTDNPETVKLVQEKAREAGLVNVLPYAAITKSELGRELTDFAALKEAGAIGFTDDGVGVQNAQMMKDAMRIAASMGMPVIAHCEDNSLVEGAPVAEGEFARKHGLKGIPNESEAIHVGRDILLAEATGVHYHVCHVSTEQSIRLIRQAKEIGIHVTAEVCPHHLILSEDDIPGLDANWKMNPPLRSKRDVEACIQALEDGTIDIVVTDHAPHSAEEKAKGMQLAPFGIVGFETAFPLLYTKFVETGRWSLDLLVRRMTADPARVFGLASGKLEAGVPADLTIIDLEQERSVDPETFASKGRNTPFTDWKLKGWPTATIVGGKVVWSEA</sequence>
<keyword evidence="6" id="KW-0862">Zinc</keyword>
<feature type="binding site" evidence="6">
    <location>
        <begin position="66"/>
        <end position="68"/>
    </location>
    <ligand>
        <name>substrate</name>
    </ligand>
</feature>
<dbReference type="NCBIfam" id="NF006837">
    <property type="entry name" value="PRK09357.1-2"/>
    <property type="match status" value="1"/>
</dbReference>
<comment type="pathway">
    <text evidence="6">Pyrimidine metabolism; UMP biosynthesis via de novo pathway; (S)-dihydroorotate from bicarbonate: step 3/3.</text>
</comment>
<evidence type="ECO:0000256" key="3">
    <source>
        <dbReference type="ARBA" id="ARBA00022723"/>
    </source>
</evidence>
<evidence type="ECO:0000256" key="1">
    <source>
        <dbReference type="ARBA" id="ARBA00002368"/>
    </source>
</evidence>
<feature type="binding site" evidence="6">
    <location>
        <position position="309"/>
    </location>
    <ligand>
        <name>Zn(2+)</name>
        <dbReference type="ChEBI" id="CHEBI:29105"/>
        <label>1</label>
    </ligand>
</feature>
<dbReference type="Proteomes" id="UP000608420">
    <property type="component" value="Unassembled WGS sequence"/>
</dbReference>
<feature type="domain" description="Dihydroorotase catalytic" evidence="7">
    <location>
        <begin position="53"/>
        <end position="241"/>
    </location>
</feature>
<dbReference type="Gene3D" id="3.20.20.140">
    <property type="entry name" value="Metal-dependent hydrolases"/>
    <property type="match status" value="1"/>
</dbReference>
<feature type="binding site" evidence="6">
    <location>
        <position position="64"/>
    </location>
    <ligand>
        <name>Zn(2+)</name>
        <dbReference type="ChEBI" id="CHEBI:29105"/>
        <label>1</label>
    </ligand>
</feature>
<evidence type="ECO:0000256" key="4">
    <source>
        <dbReference type="ARBA" id="ARBA00022801"/>
    </source>
</evidence>
<comment type="caution">
    <text evidence="8">The sequence shown here is derived from an EMBL/GenBank/DDBJ whole genome shotgun (WGS) entry which is preliminary data.</text>
</comment>
<comment type="function">
    <text evidence="1 6">Catalyzes the reversible cyclization of carbamoyl aspartate to dihydroorotate.</text>
</comment>
<feature type="binding site" evidence="6">
    <location>
        <position position="156"/>
    </location>
    <ligand>
        <name>Zn(2+)</name>
        <dbReference type="ChEBI" id="CHEBI:29105"/>
        <label>1</label>
    </ligand>
</feature>
<reference evidence="9" key="1">
    <citation type="journal article" date="2019" name="Int. J. Syst. Evol. Microbiol.">
        <title>The Global Catalogue of Microorganisms (GCM) 10K type strain sequencing project: providing services to taxonomists for standard genome sequencing and annotation.</title>
        <authorList>
            <consortium name="The Broad Institute Genomics Platform"/>
            <consortium name="The Broad Institute Genome Sequencing Center for Infectious Disease"/>
            <person name="Wu L."/>
            <person name="Ma J."/>
        </authorList>
    </citation>
    <scope>NUCLEOTIDE SEQUENCE [LARGE SCALE GENOMIC DNA]</scope>
    <source>
        <strain evidence="9">CGMCC 1.15420</strain>
    </source>
</reference>
<protein>
    <recommendedName>
        <fullName evidence="6">Dihydroorotase</fullName>
        <shortName evidence="6">DHOase</shortName>
        <ecNumber evidence="6">3.5.2.3</ecNumber>
    </recommendedName>
</protein>
<dbReference type="SUPFAM" id="SSF51556">
    <property type="entry name" value="Metallo-dependent hydrolases"/>
    <property type="match status" value="1"/>
</dbReference>
<name>A0ABQ1W7G0_9BACL</name>
<feature type="active site" evidence="6">
    <location>
        <position position="309"/>
    </location>
</feature>
<dbReference type="InterPro" id="IPR002195">
    <property type="entry name" value="Dihydroorotase_CS"/>
</dbReference>
<dbReference type="InterPro" id="IPR024403">
    <property type="entry name" value="DHOase_cat"/>
</dbReference>
<keyword evidence="3 6" id="KW-0479">Metal-binding</keyword>
<dbReference type="Gene3D" id="2.30.40.10">
    <property type="entry name" value="Urease, subunit C, domain 1"/>
    <property type="match status" value="1"/>
</dbReference>
<dbReference type="Pfam" id="PF12890">
    <property type="entry name" value="DHOase"/>
    <property type="match status" value="1"/>
</dbReference>
<proteinExistence type="inferred from homology"/>
<dbReference type="PROSITE" id="PS00483">
    <property type="entry name" value="DIHYDROOROTASE_2"/>
    <property type="match status" value="1"/>
</dbReference>
<feature type="binding site" evidence="6">
    <location>
        <position position="98"/>
    </location>
    <ligand>
        <name>substrate</name>
    </ligand>
</feature>
<evidence type="ECO:0000313" key="8">
    <source>
        <dbReference type="EMBL" id="GGG16493.1"/>
    </source>
</evidence>
<evidence type="ECO:0000256" key="5">
    <source>
        <dbReference type="ARBA" id="ARBA00022975"/>
    </source>
</evidence>
<evidence type="ECO:0000256" key="6">
    <source>
        <dbReference type="HAMAP-Rule" id="MF_00220"/>
    </source>
</evidence>
<dbReference type="RefSeq" id="WP_120465180.1">
    <property type="nucleotide sequence ID" value="NZ_BMIW01000044.1"/>
</dbReference>
<dbReference type="PANTHER" id="PTHR43668">
    <property type="entry name" value="ALLANTOINASE"/>
    <property type="match status" value="1"/>
</dbReference>
<keyword evidence="4 6" id="KW-0378">Hydrolase</keyword>
<dbReference type="PROSITE" id="PS00482">
    <property type="entry name" value="DIHYDROOROTASE_1"/>
    <property type="match status" value="1"/>
</dbReference>
<evidence type="ECO:0000313" key="9">
    <source>
        <dbReference type="Proteomes" id="UP000608420"/>
    </source>
</evidence>
<feature type="binding site" evidence="6">
    <location>
        <position position="236"/>
    </location>
    <ligand>
        <name>Zn(2+)</name>
        <dbReference type="ChEBI" id="CHEBI:29105"/>
        <label>2</label>
    </ligand>
</feature>
<dbReference type="EMBL" id="BMIW01000044">
    <property type="protein sequence ID" value="GGG16493.1"/>
    <property type="molecule type" value="Genomic_DNA"/>
</dbReference>
<dbReference type="NCBIfam" id="TIGR00857">
    <property type="entry name" value="pyrC_multi"/>
    <property type="match status" value="1"/>
</dbReference>
<feature type="binding site" evidence="6">
    <location>
        <position position="156"/>
    </location>
    <ligand>
        <name>Zn(2+)</name>
        <dbReference type="ChEBI" id="CHEBI:29105"/>
        <label>2</label>
    </ligand>
</feature>
<dbReference type="PANTHER" id="PTHR43668:SF2">
    <property type="entry name" value="ALLANTOINASE"/>
    <property type="match status" value="1"/>
</dbReference>
<keyword evidence="5 6" id="KW-0665">Pyrimidine biosynthesis</keyword>
<feature type="binding site" evidence="6">
    <location>
        <position position="282"/>
    </location>
    <ligand>
        <name>substrate</name>
    </ligand>
</feature>
<feature type="binding site" evidence="6">
    <location>
        <position position="183"/>
    </location>
    <ligand>
        <name>Zn(2+)</name>
        <dbReference type="ChEBI" id="CHEBI:29105"/>
        <label>2</label>
    </ligand>
</feature>
<dbReference type="HAMAP" id="MF_00220_B">
    <property type="entry name" value="PyrC_classI_B"/>
    <property type="match status" value="1"/>
</dbReference>
<comment type="cofactor">
    <cofactor evidence="6">
        <name>Zn(2+)</name>
        <dbReference type="ChEBI" id="CHEBI:29105"/>
    </cofactor>
    <text evidence="6">Binds 2 Zn(2+) ions per subunit.</text>
</comment>
<dbReference type="InterPro" id="IPR004722">
    <property type="entry name" value="DHOase"/>
</dbReference>